<proteinExistence type="predicted"/>
<dbReference type="PANTHER" id="PTHR47894">
    <property type="entry name" value="HTH-TYPE TRANSCRIPTIONAL REGULATOR GADX"/>
    <property type="match status" value="1"/>
</dbReference>
<dbReference type="PANTHER" id="PTHR47894:SF4">
    <property type="entry name" value="HTH-TYPE TRANSCRIPTIONAL REGULATOR GADX"/>
    <property type="match status" value="1"/>
</dbReference>
<sequence length="334" mass="37502">MGTLIKTSALAGYYELVETLGGDPGHILQQCHLAPEKIANLEGVISHRAEICAIERAAEALQCQDFGLRLGEHQSISLLGPLAAVALTATTAGEAMEKIIDYLHWFSPGTTLRLQQGPTPGQSLLSFEVNSTMPRYRHYYEQALAVLHNILSRLTGDDFHAIEVRFSFQSPLPQSRYQQVFHCPAKFRQAMDALLLHTRDLHTPVARNSSDLHAILDQFTEEVLTDHSLNLGYQVEHLIESLLPTHNCSLETVSQQLGFTPRTLQRQLAAQGLSFEKMQDEARRSLADSYLAEYEMPLVQVSALLGYSEQSTFSRACKRWYGCTPMQRRKQLLH</sequence>
<evidence type="ECO:0000256" key="1">
    <source>
        <dbReference type="ARBA" id="ARBA00023015"/>
    </source>
</evidence>
<dbReference type="SMART" id="SM00342">
    <property type="entry name" value="HTH_ARAC"/>
    <property type="match status" value="1"/>
</dbReference>
<dbReference type="Pfam" id="PF12625">
    <property type="entry name" value="Arabinose_bd"/>
    <property type="match status" value="1"/>
</dbReference>
<dbReference type="PROSITE" id="PS01124">
    <property type="entry name" value="HTH_ARAC_FAMILY_2"/>
    <property type="match status" value="1"/>
</dbReference>
<protein>
    <submittedName>
        <fullName evidence="5">AraC family transcriptional regulator</fullName>
    </submittedName>
</protein>
<dbReference type="Pfam" id="PF12833">
    <property type="entry name" value="HTH_18"/>
    <property type="match status" value="1"/>
</dbReference>
<evidence type="ECO:0000313" key="5">
    <source>
        <dbReference type="EMBL" id="PCO06681.1"/>
    </source>
</evidence>
<keyword evidence="3" id="KW-0804">Transcription</keyword>
<dbReference type="InterPro" id="IPR032687">
    <property type="entry name" value="AraC-type_N"/>
</dbReference>
<dbReference type="SUPFAM" id="SSF46689">
    <property type="entry name" value="Homeodomain-like"/>
    <property type="match status" value="1"/>
</dbReference>
<dbReference type="RefSeq" id="WP_067080532.1">
    <property type="nucleotide sequence ID" value="NZ_LRFG02000001.1"/>
</dbReference>
<dbReference type="Gene3D" id="1.10.10.60">
    <property type="entry name" value="Homeodomain-like"/>
    <property type="match status" value="1"/>
</dbReference>
<feature type="domain" description="HTH araC/xylS-type" evidence="4">
    <location>
        <begin position="233"/>
        <end position="331"/>
    </location>
</feature>
<keyword evidence="1" id="KW-0805">Transcription regulation</keyword>
<evidence type="ECO:0000256" key="2">
    <source>
        <dbReference type="ARBA" id="ARBA00023125"/>
    </source>
</evidence>
<reference evidence="5" key="1">
    <citation type="submission" date="2017-08" db="EMBL/GenBank/DDBJ databases">
        <title>Microbulbifer marisrubri sp. nov., a halophilic alphaproteobacterium isolated from marine sediment of the Yellow Sea, China.</title>
        <authorList>
            <person name="Zhang G."/>
            <person name="Xiong Q."/>
        </authorList>
    </citation>
    <scope>NUCLEOTIDE SEQUENCE [LARGE SCALE GENOMIC DNA]</scope>
    <source>
        <strain evidence="5">WRN-8</strain>
    </source>
</reference>
<keyword evidence="2" id="KW-0238">DNA-binding</keyword>
<gene>
    <name evidence="5" type="ORF">AWR36_002715</name>
</gene>
<dbReference type="EMBL" id="LRFG02000001">
    <property type="protein sequence ID" value="PCO06681.1"/>
    <property type="molecule type" value="Genomic_DNA"/>
</dbReference>
<comment type="caution">
    <text evidence="5">The sequence shown here is derived from an EMBL/GenBank/DDBJ whole genome shotgun (WGS) entry which is preliminary data.</text>
</comment>
<dbReference type="InterPro" id="IPR009057">
    <property type="entry name" value="Homeodomain-like_sf"/>
</dbReference>
<accession>A0ABX4I3J7</accession>
<evidence type="ECO:0000256" key="3">
    <source>
        <dbReference type="ARBA" id="ARBA00023163"/>
    </source>
</evidence>
<evidence type="ECO:0000313" key="6">
    <source>
        <dbReference type="Proteomes" id="UP000218427"/>
    </source>
</evidence>
<organism evidence="5 6">
    <name type="scientific">Microbulbifer flavimaris</name>
    <dbReference type="NCBI Taxonomy" id="1781068"/>
    <lineage>
        <taxon>Bacteria</taxon>
        <taxon>Pseudomonadati</taxon>
        <taxon>Pseudomonadota</taxon>
        <taxon>Gammaproteobacteria</taxon>
        <taxon>Cellvibrionales</taxon>
        <taxon>Microbulbiferaceae</taxon>
        <taxon>Microbulbifer</taxon>
    </lineage>
</organism>
<dbReference type="Proteomes" id="UP000218427">
    <property type="component" value="Unassembled WGS sequence"/>
</dbReference>
<evidence type="ECO:0000259" key="4">
    <source>
        <dbReference type="PROSITE" id="PS01124"/>
    </source>
</evidence>
<keyword evidence="6" id="KW-1185">Reference proteome</keyword>
<name>A0ABX4I3J7_9GAMM</name>
<dbReference type="InterPro" id="IPR018060">
    <property type="entry name" value="HTH_AraC"/>
</dbReference>